<evidence type="ECO:0000313" key="1">
    <source>
        <dbReference type="EMBL" id="SCZ47680.1"/>
    </source>
</evidence>
<gene>
    <name evidence="1" type="ORF">SAMN05216279_11577</name>
</gene>
<reference evidence="2" key="1">
    <citation type="submission" date="2016-10" db="EMBL/GenBank/DDBJ databases">
        <authorList>
            <person name="de Groot N.N."/>
        </authorList>
    </citation>
    <scope>NUCLEOTIDE SEQUENCE [LARGE SCALE GENOMIC DNA]</scope>
    <source>
        <strain evidence="2">DSM 15758</strain>
    </source>
</reference>
<dbReference type="OrthoDB" id="6504562at2"/>
<accession>A0A1G5PF82</accession>
<name>A0A1G5PF82_9PSED</name>
<comment type="caution">
    <text evidence="1">The sequence shown here is derived from an EMBL/GenBank/DDBJ whole genome shotgun (WGS) entry which is preliminary data.</text>
</comment>
<proteinExistence type="predicted"/>
<dbReference type="Proteomes" id="UP000183046">
    <property type="component" value="Unassembled WGS sequence"/>
</dbReference>
<organism evidence="1 2">
    <name type="scientific">Pseudomonas oryzihabitans</name>
    <dbReference type="NCBI Taxonomy" id="47885"/>
    <lineage>
        <taxon>Bacteria</taxon>
        <taxon>Pseudomonadati</taxon>
        <taxon>Pseudomonadota</taxon>
        <taxon>Gammaproteobacteria</taxon>
        <taxon>Pseudomonadales</taxon>
        <taxon>Pseudomonadaceae</taxon>
        <taxon>Pseudomonas</taxon>
    </lineage>
</organism>
<evidence type="ECO:0008006" key="3">
    <source>
        <dbReference type="Google" id="ProtNLM"/>
    </source>
</evidence>
<evidence type="ECO:0000313" key="2">
    <source>
        <dbReference type="Proteomes" id="UP000183046"/>
    </source>
</evidence>
<sequence>MNPHSSIHSTIDGLVAAIDHGQDASVRVLKLLTQVFAHWSENKDRSDLNTLTDAELLQEVAVSGALVGALNTREQRKKDRRIAAKISFLEDLKRFGGVLKSQGVANHLSCSRQTVNNYVKKGSLIALQEGNDYLYPAFQFVDEGKRLPHLEEVLDLLKDVSAEARCTFFLNPIMASREGQDEELVFEILKRGATEDELKNIKRDAALYMTSTPS</sequence>
<dbReference type="EMBL" id="FMWB01000015">
    <property type="protein sequence ID" value="SCZ47680.1"/>
    <property type="molecule type" value="Genomic_DNA"/>
</dbReference>
<protein>
    <recommendedName>
        <fullName evidence="3">DNA-binding protein</fullName>
    </recommendedName>
</protein>
<dbReference type="AlphaFoldDB" id="A0A1G5PF82"/>
<dbReference type="RefSeq" id="WP_074584883.1">
    <property type="nucleotide sequence ID" value="NZ_FMWB01000015.1"/>
</dbReference>